<keyword evidence="12" id="KW-1185">Reference proteome</keyword>
<dbReference type="Pfam" id="PF02687">
    <property type="entry name" value="FtsX"/>
    <property type="match status" value="1"/>
</dbReference>
<dbReference type="Proteomes" id="UP000297986">
    <property type="component" value="Unassembled WGS sequence"/>
</dbReference>
<accession>A0A4Z1DYN8</accession>
<comment type="subcellular location">
    <subcellularLocation>
        <location evidence="1">Cell inner membrane</location>
        <topology evidence="1">Multi-pass membrane protein</topology>
    </subcellularLocation>
</comment>
<evidence type="ECO:0000256" key="8">
    <source>
        <dbReference type="ARBA" id="ARBA00038388"/>
    </source>
</evidence>
<dbReference type="EMBL" id="SRRP01000001">
    <property type="protein sequence ID" value="TGN92490.1"/>
    <property type="molecule type" value="Genomic_DNA"/>
</dbReference>
<dbReference type="SUPFAM" id="SSF52540">
    <property type="entry name" value="P-loop containing nucleoside triphosphate hydrolases"/>
    <property type="match status" value="1"/>
</dbReference>
<dbReference type="OrthoDB" id="2208686at2"/>
<dbReference type="Gene3D" id="3.40.50.300">
    <property type="entry name" value="P-loop containing nucleotide triphosphate hydrolases"/>
    <property type="match status" value="1"/>
</dbReference>
<dbReference type="PANTHER" id="PTHR42798">
    <property type="entry name" value="LIPOPROTEIN-RELEASING SYSTEM ATP-BINDING PROTEIN LOLD"/>
    <property type="match status" value="1"/>
</dbReference>
<dbReference type="GO" id="GO:0005524">
    <property type="term" value="F:ATP binding"/>
    <property type="evidence" value="ECO:0007669"/>
    <property type="project" value="UniProtKB-KW"/>
</dbReference>
<evidence type="ECO:0000313" key="11">
    <source>
        <dbReference type="EMBL" id="TGN92490.1"/>
    </source>
</evidence>
<dbReference type="SMART" id="SM00382">
    <property type="entry name" value="AAA"/>
    <property type="match status" value="1"/>
</dbReference>
<dbReference type="GO" id="GO:0016887">
    <property type="term" value="F:ATP hydrolysis activity"/>
    <property type="evidence" value="ECO:0007669"/>
    <property type="project" value="InterPro"/>
</dbReference>
<evidence type="ECO:0000256" key="5">
    <source>
        <dbReference type="ARBA" id="ARBA00022840"/>
    </source>
</evidence>
<organism evidence="11 12">
    <name type="scientific">Streptococcus rubneri</name>
    <dbReference type="NCBI Taxonomy" id="1234680"/>
    <lineage>
        <taxon>Bacteria</taxon>
        <taxon>Bacillati</taxon>
        <taxon>Bacillota</taxon>
        <taxon>Bacilli</taxon>
        <taxon>Lactobacillales</taxon>
        <taxon>Streptococcaceae</taxon>
        <taxon>Streptococcus</taxon>
    </lineage>
</organism>
<feature type="domain" description="ABC transporter" evidence="10">
    <location>
        <begin position="2"/>
        <end position="236"/>
    </location>
</feature>
<dbReference type="PANTHER" id="PTHR42798:SF4">
    <property type="entry name" value="ABC TRANSPORTER DOMAIN-CONTAINING PROTEIN"/>
    <property type="match status" value="1"/>
</dbReference>
<evidence type="ECO:0000256" key="7">
    <source>
        <dbReference type="ARBA" id="ARBA00023136"/>
    </source>
</evidence>
<keyword evidence="2" id="KW-1003">Cell membrane</keyword>
<sequence length="691" mass="78949">MFEIHNLSIKYGKKTLLLPTSLKFKEGKLYTIYGKSGVGKSSLLNKIGLISEYDPKVTYIYDGSKIDTSNKKVVSSFIAQNIAFIFQSHNLIKDLTVYDNLKISLNFFKLSTKEIEDKIDNILSELGILELKDVYPEDLSGGEEQRVAIARGMITDKSIILADEPTNSLDSENREIVSSLLVKLANKYNKIVIVVSHDEYVINKGDIKLHFEDQKIIGMKEEPGCNSQEEWHASKLKKHIRLKVQKKRKVPPLPVLLLILISFTVSLAVGSINIQSLFSSKYQRLISNSLENGFLVINDSIGLGTSKVIDDFQSISNKEIHQISDSSNVYKLEPYIEFPSMGITFENAENYLKMSRDFSPSLSINGKNIHLSKNYSVQPLFDTNTTQRQIKYFDRTTNRGIFVSESFIKEQKLEDIVAGSEMTLTYYVPINIYESHIDKEGRHYKSDGDLYVKEEQTFKILGIVKEEYPFSYSVNDSTLFMTSDEMLKIQSKYVGAESKQRETIDDLLVKEWAPSAVHVTVKDSKDVPQEINRIKKISDKFSIVSSFENYKEFNKGLNYIKNFLLIISFVMLLLVVAILSFVFYLINRSRKYEVGVLKAMGYSTKHVFRLFILELFNYGKKIITLSSILLLILTILAIQMFQLEVVDIIHFYLTSIISLIFLTFAVLMISGLIPIYMTGKQPIVDAIRKNR</sequence>
<evidence type="ECO:0000256" key="1">
    <source>
        <dbReference type="ARBA" id="ARBA00004429"/>
    </source>
</evidence>
<feature type="transmembrane region" description="Helical" evidence="9">
    <location>
        <begin position="622"/>
        <end position="643"/>
    </location>
</feature>
<feature type="transmembrane region" description="Helical" evidence="9">
    <location>
        <begin position="649"/>
        <end position="673"/>
    </location>
</feature>
<dbReference type="GO" id="GO:0005886">
    <property type="term" value="C:plasma membrane"/>
    <property type="evidence" value="ECO:0007669"/>
    <property type="project" value="UniProtKB-SubCell"/>
</dbReference>
<protein>
    <submittedName>
        <fullName evidence="11">ATP-binding cassette domain-containing protein</fullName>
    </submittedName>
</protein>
<evidence type="ECO:0000256" key="9">
    <source>
        <dbReference type="SAM" id="Phobius"/>
    </source>
</evidence>
<evidence type="ECO:0000256" key="3">
    <source>
        <dbReference type="ARBA" id="ARBA00022692"/>
    </source>
</evidence>
<comment type="similarity">
    <text evidence="8">Belongs to the ABC transporter superfamily. Macrolide exporter (TC 3.A.1.122) family.</text>
</comment>
<dbReference type="AlphaFoldDB" id="A0A4Z1DYN8"/>
<keyword evidence="6 9" id="KW-1133">Transmembrane helix</keyword>
<evidence type="ECO:0000259" key="10">
    <source>
        <dbReference type="PROSITE" id="PS50893"/>
    </source>
</evidence>
<comment type="caution">
    <text evidence="11">The sequence shown here is derived from an EMBL/GenBank/DDBJ whole genome shotgun (WGS) entry which is preliminary data.</text>
</comment>
<keyword evidence="4" id="KW-0547">Nucleotide-binding</keyword>
<dbReference type="InterPro" id="IPR003838">
    <property type="entry name" value="ABC3_permease_C"/>
</dbReference>
<evidence type="ECO:0000313" key="12">
    <source>
        <dbReference type="Proteomes" id="UP000297986"/>
    </source>
</evidence>
<dbReference type="Pfam" id="PF00005">
    <property type="entry name" value="ABC_tran"/>
    <property type="match status" value="1"/>
</dbReference>
<gene>
    <name evidence="11" type="ORF">E5S68_06075</name>
</gene>
<keyword evidence="7 9" id="KW-0472">Membrane</keyword>
<feature type="transmembrane region" description="Helical" evidence="9">
    <location>
        <begin position="253"/>
        <end position="274"/>
    </location>
</feature>
<keyword evidence="3 9" id="KW-0812">Transmembrane</keyword>
<dbReference type="PROSITE" id="PS50893">
    <property type="entry name" value="ABC_TRANSPORTER_2"/>
    <property type="match status" value="1"/>
</dbReference>
<proteinExistence type="inferred from homology"/>
<evidence type="ECO:0000256" key="2">
    <source>
        <dbReference type="ARBA" id="ARBA00022475"/>
    </source>
</evidence>
<dbReference type="InterPro" id="IPR003593">
    <property type="entry name" value="AAA+_ATPase"/>
</dbReference>
<evidence type="ECO:0000256" key="6">
    <source>
        <dbReference type="ARBA" id="ARBA00022989"/>
    </source>
</evidence>
<dbReference type="RefSeq" id="WP_135782764.1">
    <property type="nucleotide sequence ID" value="NZ_MRXY01000003.1"/>
</dbReference>
<dbReference type="InterPro" id="IPR003439">
    <property type="entry name" value="ABC_transporter-like_ATP-bd"/>
</dbReference>
<reference evidence="11 12" key="1">
    <citation type="submission" date="2019-04" db="EMBL/GenBank/DDBJ databases">
        <title>Genome sequencing of Streptococcus rubneri DSM 26920(T).</title>
        <authorList>
            <person name="Kook J.-K."/>
            <person name="Park S.-N."/>
            <person name="Lim Y.K."/>
        </authorList>
    </citation>
    <scope>NUCLEOTIDE SEQUENCE [LARGE SCALE GENOMIC DNA]</scope>
    <source>
        <strain evidence="11 12">DSM 26920</strain>
    </source>
</reference>
<name>A0A4Z1DYN8_9STRE</name>
<evidence type="ECO:0000256" key="4">
    <source>
        <dbReference type="ARBA" id="ARBA00022741"/>
    </source>
</evidence>
<feature type="transmembrane region" description="Helical" evidence="9">
    <location>
        <begin position="563"/>
        <end position="586"/>
    </location>
</feature>
<dbReference type="InterPro" id="IPR027417">
    <property type="entry name" value="P-loop_NTPase"/>
</dbReference>
<keyword evidence="5 11" id="KW-0067">ATP-binding</keyword>